<dbReference type="EMBL" id="CACTIH010000056">
    <property type="protein sequence ID" value="CAA2944431.1"/>
    <property type="molecule type" value="Genomic_DNA"/>
</dbReference>
<reference evidence="1 2" key="1">
    <citation type="submission" date="2019-12" db="EMBL/GenBank/DDBJ databases">
        <authorList>
            <person name="Alioto T."/>
            <person name="Alioto T."/>
            <person name="Gomez Garrido J."/>
        </authorList>
    </citation>
    <scope>NUCLEOTIDE SEQUENCE [LARGE SCALE GENOMIC DNA]</scope>
</reference>
<protein>
    <submittedName>
        <fullName evidence="1">Uncharacterized protein</fullName>
    </submittedName>
</protein>
<sequence length="113" mass="13113">MFLSTRENCLSESFQLYNIQDTWEVKELTNSDSCVFTDSELAPRFSTNKSPESGWNLFSTNWIWFLSTLLFHVEANRMSKEFLILHIMSGSSSTRNLKSMRTLMNVLLMSKIA</sequence>
<dbReference type="Gramene" id="OE9A092004T1">
    <property type="protein sequence ID" value="OE9A092004C1"/>
    <property type="gene ID" value="OE9A092004"/>
</dbReference>
<evidence type="ECO:0000313" key="1">
    <source>
        <dbReference type="EMBL" id="CAA2944431.1"/>
    </source>
</evidence>
<comment type="caution">
    <text evidence="1">The sequence shown here is derived from an EMBL/GenBank/DDBJ whole genome shotgun (WGS) entry which is preliminary data.</text>
</comment>
<dbReference type="Proteomes" id="UP000594638">
    <property type="component" value="Unassembled WGS sequence"/>
</dbReference>
<name>A0A8S0PKP0_OLEEU</name>
<gene>
    <name evidence="1" type="ORF">OLEA9_A092004</name>
</gene>
<dbReference type="AlphaFoldDB" id="A0A8S0PKP0"/>
<keyword evidence="2" id="KW-1185">Reference proteome</keyword>
<organism evidence="1 2">
    <name type="scientific">Olea europaea subsp. europaea</name>
    <dbReference type="NCBI Taxonomy" id="158383"/>
    <lineage>
        <taxon>Eukaryota</taxon>
        <taxon>Viridiplantae</taxon>
        <taxon>Streptophyta</taxon>
        <taxon>Embryophyta</taxon>
        <taxon>Tracheophyta</taxon>
        <taxon>Spermatophyta</taxon>
        <taxon>Magnoliopsida</taxon>
        <taxon>eudicotyledons</taxon>
        <taxon>Gunneridae</taxon>
        <taxon>Pentapetalae</taxon>
        <taxon>asterids</taxon>
        <taxon>lamiids</taxon>
        <taxon>Lamiales</taxon>
        <taxon>Oleaceae</taxon>
        <taxon>Oleeae</taxon>
        <taxon>Olea</taxon>
    </lineage>
</organism>
<evidence type="ECO:0000313" key="2">
    <source>
        <dbReference type="Proteomes" id="UP000594638"/>
    </source>
</evidence>
<proteinExistence type="predicted"/>
<accession>A0A8S0PKP0</accession>